<dbReference type="SUPFAM" id="SSF89796">
    <property type="entry name" value="CoA-transferase family III (CaiB/BaiF)"/>
    <property type="match status" value="1"/>
</dbReference>
<keyword evidence="1 2" id="KW-0808">Transferase</keyword>
<evidence type="ECO:0000313" key="2">
    <source>
        <dbReference type="EMBL" id="SMC03681.1"/>
    </source>
</evidence>
<dbReference type="PANTHER" id="PTHR48207:SF3">
    <property type="entry name" value="SUCCINATE--HYDROXYMETHYLGLUTARATE COA-TRANSFERASE"/>
    <property type="match status" value="1"/>
</dbReference>
<evidence type="ECO:0000313" key="3">
    <source>
        <dbReference type="Proteomes" id="UP000192660"/>
    </source>
</evidence>
<dbReference type="OrthoDB" id="9797653at2"/>
<dbReference type="Proteomes" id="UP000192660">
    <property type="component" value="Unassembled WGS sequence"/>
</dbReference>
<dbReference type="InterPro" id="IPR050483">
    <property type="entry name" value="CoA-transferase_III_domain"/>
</dbReference>
<dbReference type="Pfam" id="PF02515">
    <property type="entry name" value="CoA_transf_3"/>
    <property type="match status" value="1"/>
</dbReference>
<name>A0A1W1WBJ5_SULTA</name>
<dbReference type="InterPro" id="IPR044855">
    <property type="entry name" value="CoA-Trfase_III_dom3_sf"/>
</dbReference>
<dbReference type="InterPro" id="IPR023606">
    <property type="entry name" value="CoA-Trfase_III_dom_1_sf"/>
</dbReference>
<protein>
    <submittedName>
        <fullName evidence="2">Formyl-CoA transferase</fullName>
    </submittedName>
</protein>
<dbReference type="Gene3D" id="3.30.1540.10">
    <property type="entry name" value="formyl-coa transferase, domain 3"/>
    <property type="match status" value="1"/>
</dbReference>
<accession>A0A1W1WBJ5</accession>
<gene>
    <name evidence="2" type="ORF">SAMN00768000_1213</name>
</gene>
<evidence type="ECO:0000256" key="1">
    <source>
        <dbReference type="ARBA" id="ARBA00022679"/>
    </source>
</evidence>
<keyword evidence="3" id="KW-1185">Reference proteome</keyword>
<dbReference type="PANTHER" id="PTHR48207">
    <property type="entry name" value="SUCCINATE--HYDROXYMETHYLGLUTARATE COA-TRANSFERASE"/>
    <property type="match status" value="1"/>
</dbReference>
<reference evidence="3" key="1">
    <citation type="submission" date="2017-04" db="EMBL/GenBank/DDBJ databases">
        <authorList>
            <person name="Varghese N."/>
            <person name="Submissions S."/>
        </authorList>
    </citation>
    <scope>NUCLEOTIDE SEQUENCE [LARGE SCALE GENOMIC DNA]</scope>
    <source>
        <strain evidence="3">DSM 9293</strain>
    </source>
</reference>
<organism evidence="2 3">
    <name type="scientific">Sulfobacillus thermosulfidooxidans (strain DSM 9293 / VKM B-1269 / AT-1)</name>
    <dbReference type="NCBI Taxonomy" id="929705"/>
    <lineage>
        <taxon>Bacteria</taxon>
        <taxon>Bacillati</taxon>
        <taxon>Bacillota</taxon>
        <taxon>Clostridia</taxon>
        <taxon>Eubacteriales</taxon>
        <taxon>Clostridiales Family XVII. Incertae Sedis</taxon>
        <taxon>Sulfobacillus</taxon>
    </lineage>
</organism>
<dbReference type="STRING" id="28034.BFX07_10065"/>
<dbReference type="EMBL" id="FWWY01000001">
    <property type="protein sequence ID" value="SMC03681.1"/>
    <property type="molecule type" value="Genomic_DNA"/>
</dbReference>
<dbReference type="InterPro" id="IPR003673">
    <property type="entry name" value="CoA-Trfase_fam_III"/>
</dbReference>
<proteinExistence type="predicted"/>
<dbReference type="GO" id="GO:0008410">
    <property type="term" value="F:CoA-transferase activity"/>
    <property type="evidence" value="ECO:0007669"/>
    <property type="project" value="TreeGrafter"/>
</dbReference>
<dbReference type="AlphaFoldDB" id="A0A1W1WBJ5"/>
<dbReference type="RefSeq" id="WP_020375263.1">
    <property type="nucleotide sequence ID" value="NZ_FWWY01000001.1"/>
</dbReference>
<sequence>MDTMSLQGIRVLEIGQLVAAPSAARILADFGADVIKVEPLDGDPLRHWGAMSPLGHSWWWSMQSRNKRLIAVNLKHPTGQHIIRELAKQSDVLIANLRPGRLAQWELGYEHLHSLNPKLIYVDISGFGLTGPYRDRPGFGNIAEAMGGIRYITGFPDRPPVRTGVSLGDELAALYAVIGILIALVQRGRDGLGEHIDVSLVESVLAITEALIPDYVNAGIIQERTGNQLLRAAPSNTYPTRDQQWIAIGANSSATFEALTTVMQQPQLVNDPRFSSNEQRVRHATELDTLIAAWTIEHDLSDLMQRLLQAGIPAGPVMSARDIAEDVQIQFRQMIAYAPQDNGEPTGMLGIVPKLTRHPGKVRWAGGSIGQHTEDVLTTLLHISPTELAVWREQGIIR</sequence>
<dbReference type="Gene3D" id="3.40.50.10540">
    <property type="entry name" value="Crotonobetainyl-coa:carnitine coa-transferase, domain 1"/>
    <property type="match status" value="1"/>
</dbReference>